<dbReference type="PROSITE" id="PS51384">
    <property type="entry name" value="FAD_FR"/>
    <property type="match status" value="1"/>
</dbReference>
<dbReference type="Pfam" id="PF08030">
    <property type="entry name" value="NAD_binding_6"/>
    <property type="match status" value="1"/>
</dbReference>
<evidence type="ECO:0000256" key="8">
    <source>
        <dbReference type="ARBA" id="ARBA00022827"/>
    </source>
</evidence>
<comment type="similarity">
    <text evidence="3">Belongs to the ferric reductase (FRE) family.</text>
</comment>
<keyword evidence="13" id="KW-0406">Ion transport</keyword>
<dbReference type="InterPro" id="IPR039261">
    <property type="entry name" value="FNR_nucleotide-bd"/>
</dbReference>
<dbReference type="EMBL" id="PJQY01000031">
    <property type="protein sequence ID" value="PQQ20615.1"/>
    <property type="molecule type" value="Genomic_DNA"/>
</dbReference>
<dbReference type="OrthoDB" id="167398at2759"/>
<dbReference type="PRINTS" id="PR00466">
    <property type="entry name" value="GP91PHOX"/>
</dbReference>
<evidence type="ECO:0000259" key="18">
    <source>
        <dbReference type="PROSITE" id="PS51384"/>
    </source>
</evidence>
<dbReference type="PANTHER" id="PTHR11972:SF41">
    <property type="entry name" value="FERRIC REDUCTION OXIDASE 2"/>
    <property type="match status" value="1"/>
</dbReference>
<keyword evidence="14 17" id="KW-0472">Membrane</keyword>
<dbReference type="InterPro" id="IPR050369">
    <property type="entry name" value="RBOH/FRE"/>
</dbReference>
<dbReference type="GO" id="GO:0140618">
    <property type="term" value="F:ferric-chelate reductase (NADH) activity"/>
    <property type="evidence" value="ECO:0007669"/>
    <property type="project" value="UniProtKB-EC"/>
</dbReference>
<dbReference type="SUPFAM" id="SSF52343">
    <property type="entry name" value="Ferredoxin reductase-like, C-terminal NADP-linked domain"/>
    <property type="match status" value="1"/>
</dbReference>
<name>A0A314ZKY1_PRUYE</name>
<keyword evidence="9" id="KW-0249">Electron transport</keyword>
<evidence type="ECO:0000256" key="7">
    <source>
        <dbReference type="ARBA" id="ARBA00022723"/>
    </source>
</evidence>
<reference evidence="19 20" key="1">
    <citation type="submission" date="2018-02" db="EMBL/GenBank/DDBJ databases">
        <title>Draft genome of wild Prunus yedoensis var. nudiflora.</title>
        <authorList>
            <person name="Baek S."/>
            <person name="Kim J.-H."/>
            <person name="Choi K."/>
            <person name="Kim G.-B."/>
            <person name="Cho A."/>
            <person name="Jang H."/>
            <person name="Shin C.-H."/>
            <person name="Yu H.-J."/>
            <person name="Mun J.-H."/>
        </authorList>
    </citation>
    <scope>NUCLEOTIDE SEQUENCE [LARGE SCALE GENOMIC DNA]</scope>
    <source>
        <strain evidence="20">cv. Jeju island</strain>
        <tissue evidence="19">Leaf</tissue>
    </source>
</reference>
<gene>
    <name evidence="19" type="ORF">Pyn_13626</name>
</gene>
<evidence type="ECO:0000256" key="5">
    <source>
        <dbReference type="ARBA" id="ARBA00022630"/>
    </source>
</evidence>
<evidence type="ECO:0000256" key="14">
    <source>
        <dbReference type="ARBA" id="ARBA00023136"/>
    </source>
</evidence>
<evidence type="ECO:0000256" key="16">
    <source>
        <dbReference type="ARBA" id="ARBA00066905"/>
    </source>
</evidence>
<keyword evidence="5" id="KW-0285">Flavoprotein</keyword>
<evidence type="ECO:0000256" key="6">
    <source>
        <dbReference type="ARBA" id="ARBA00022692"/>
    </source>
</evidence>
<dbReference type="InterPro" id="IPR013121">
    <property type="entry name" value="Fe_red_NAD-bd_6"/>
</dbReference>
<dbReference type="STRING" id="2094558.A0A314ZKY1"/>
<dbReference type="InterPro" id="IPR013112">
    <property type="entry name" value="FAD-bd_8"/>
</dbReference>
<dbReference type="Pfam" id="PF08022">
    <property type="entry name" value="FAD_binding_8"/>
    <property type="match status" value="1"/>
</dbReference>
<dbReference type="InterPro" id="IPR017927">
    <property type="entry name" value="FAD-bd_FR_type"/>
</dbReference>
<dbReference type="SFLD" id="SFLDS00052">
    <property type="entry name" value="Ferric_Reductase_Domain"/>
    <property type="match status" value="1"/>
</dbReference>
<evidence type="ECO:0000256" key="13">
    <source>
        <dbReference type="ARBA" id="ARBA00023065"/>
    </source>
</evidence>
<keyword evidence="8" id="KW-0274">FAD</keyword>
<keyword evidence="11" id="KW-0560">Oxidoreductase</keyword>
<keyword evidence="20" id="KW-1185">Reference proteome</keyword>
<evidence type="ECO:0000313" key="20">
    <source>
        <dbReference type="Proteomes" id="UP000250321"/>
    </source>
</evidence>
<dbReference type="PANTHER" id="PTHR11972">
    <property type="entry name" value="NADPH OXIDASE"/>
    <property type="match status" value="1"/>
</dbReference>
<feature type="domain" description="FAD-binding FR-type" evidence="18">
    <location>
        <begin position="1"/>
        <end position="132"/>
    </location>
</feature>
<evidence type="ECO:0000313" key="19">
    <source>
        <dbReference type="EMBL" id="PQQ20615.1"/>
    </source>
</evidence>
<comment type="subcellular location">
    <subcellularLocation>
        <location evidence="2">Membrane</location>
        <topology evidence="2">Multi-pass membrane protein</topology>
    </subcellularLocation>
</comment>
<evidence type="ECO:0000256" key="11">
    <source>
        <dbReference type="ARBA" id="ARBA00023002"/>
    </source>
</evidence>
<evidence type="ECO:0000256" key="17">
    <source>
        <dbReference type="SAM" id="Phobius"/>
    </source>
</evidence>
<dbReference type="GO" id="GO:0046872">
    <property type="term" value="F:metal ion binding"/>
    <property type="evidence" value="ECO:0007669"/>
    <property type="project" value="UniProtKB-KW"/>
</dbReference>
<evidence type="ECO:0000256" key="4">
    <source>
        <dbReference type="ARBA" id="ARBA00022448"/>
    </source>
</evidence>
<dbReference type="AlphaFoldDB" id="A0A314ZKY1"/>
<evidence type="ECO:0000256" key="1">
    <source>
        <dbReference type="ARBA" id="ARBA00001974"/>
    </source>
</evidence>
<dbReference type="EC" id="1.16.1.7" evidence="16"/>
<dbReference type="CDD" id="cd06186">
    <property type="entry name" value="NOX_Duox_like_FAD_NADP"/>
    <property type="match status" value="1"/>
</dbReference>
<comment type="catalytic activity">
    <reaction evidence="15">
        <text>2 a Fe(II)-siderophore + NAD(+) + H(+) = 2 a Fe(III)-siderophore + NADH</text>
        <dbReference type="Rhea" id="RHEA:15061"/>
        <dbReference type="Rhea" id="RHEA-COMP:11342"/>
        <dbReference type="Rhea" id="RHEA-COMP:11344"/>
        <dbReference type="ChEBI" id="CHEBI:15378"/>
        <dbReference type="ChEBI" id="CHEBI:29033"/>
        <dbReference type="ChEBI" id="CHEBI:29034"/>
        <dbReference type="ChEBI" id="CHEBI:57540"/>
        <dbReference type="ChEBI" id="CHEBI:57945"/>
        <dbReference type="EC" id="1.16.1.7"/>
    </reaction>
</comment>
<evidence type="ECO:0000256" key="15">
    <source>
        <dbReference type="ARBA" id="ARBA00050970"/>
    </source>
</evidence>
<accession>A0A314ZKY1</accession>
<dbReference type="FunFam" id="3.40.50.80:FF:000039">
    <property type="entry name" value="Ferric reduction oxidase 3"/>
    <property type="match status" value="1"/>
</dbReference>
<keyword evidence="4" id="KW-0813">Transport</keyword>
<dbReference type="InterPro" id="IPR000778">
    <property type="entry name" value="Cyt_b245_heavy_chain"/>
</dbReference>
<evidence type="ECO:0000256" key="3">
    <source>
        <dbReference type="ARBA" id="ARBA00006278"/>
    </source>
</evidence>
<comment type="caution">
    <text evidence="19">The sequence shown here is derived from an EMBL/GenBank/DDBJ whole genome shotgun (WGS) entry which is preliminary data.</text>
</comment>
<keyword evidence="7" id="KW-0479">Metal-binding</keyword>
<feature type="transmembrane region" description="Helical" evidence="17">
    <location>
        <begin position="16"/>
        <end position="33"/>
    </location>
</feature>
<evidence type="ECO:0000256" key="9">
    <source>
        <dbReference type="ARBA" id="ARBA00022982"/>
    </source>
</evidence>
<organism evidence="19 20">
    <name type="scientific">Prunus yedoensis var. nudiflora</name>
    <dbReference type="NCBI Taxonomy" id="2094558"/>
    <lineage>
        <taxon>Eukaryota</taxon>
        <taxon>Viridiplantae</taxon>
        <taxon>Streptophyta</taxon>
        <taxon>Embryophyta</taxon>
        <taxon>Tracheophyta</taxon>
        <taxon>Spermatophyta</taxon>
        <taxon>Magnoliopsida</taxon>
        <taxon>eudicotyledons</taxon>
        <taxon>Gunneridae</taxon>
        <taxon>Pentapetalae</taxon>
        <taxon>rosids</taxon>
        <taxon>fabids</taxon>
        <taxon>Rosales</taxon>
        <taxon>Rosaceae</taxon>
        <taxon>Amygdaloideae</taxon>
        <taxon>Amygdaleae</taxon>
        <taxon>Prunus</taxon>
    </lineage>
</organism>
<sequence length="354" mass="39985">MWATSFPRIRRQMFELFFYTHHLYIVFVVFYVFHVKFSYACTMLPGFYLFIIDRTQLFSNKHGVCKCTYLSKLQWHPFSVTSSSKLDADKLSVVIKSEGNWSQNLYQKLSSTQPIDRLQVSVEGPYGPVSNDMLRHDTIVMVSGGSGITPLISIIRELLFRANNSGTKTPQILLICAFGKSLDLTMLNLILPVSGTDLDISCLQLQIEAYVTREREPTSNSHKPFQTICFKPDPLDVPPQLQQQGFYGTRNRVSRRLGQIQAIDASTPITTSPSACYRGGDQELESLPHRSFVKSTKVYYDRRPDLKGILSDCEGSSIGVLVSGPRRMRQEVAAICSSGLVNNNLHCHSMSFSW</sequence>
<keyword evidence="10 17" id="KW-1133">Transmembrane helix</keyword>
<evidence type="ECO:0000256" key="2">
    <source>
        <dbReference type="ARBA" id="ARBA00004141"/>
    </source>
</evidence>
<comment type="cofactor">
    <cofactor evidence="1">
        <name>FAD</name>
        <dbReference type="ChEBI" id="CHEBI:57692"/>
    </cofactor>
</comment>
<keyword evidence="6 17" id="KW-0812">Transmembrane</keyword>
<dbReference type="GO" id="GO:0006811">
    <property type="term" value="P:monoatomic ion transport"/>
    <property type="evidence" value="ECO:0007669"/>
    <property type="project" value="UniProtKB-KW"/>
</dbReference>
<dbReference type="GO" id="GO:0005886">
    <property type="term" value="C:plasma membrane"/>
    <property type="evidence" value="ECO:0007669"/>
    <property type="project" value="TreeGrafter"/>
</dbReference>
<evidence type="ECO:0000256" key="10">
    <source>
        <dbReference type="ARBA" id="ARBA00022989"/>
    </source>
</evidence>
<keyword evidence="12" id="KW-0408">Iron</keyword>
<evidence type="ECO:0000256" key="12">
    <source>
        <dbReference type="ARBA" id="ARBA00023004"/>
    </source>
</evidence>
<dbReference type="Gene3D" id="3.40.50.80">
    <property type="entry name" value="Nucleotide-binding domain of ferredoxin-NADP reductase (FNR) module"/>
    <property type="match status" value="1"/>
</dbReference>
<dbReference type="Proteomes" id="UP000250321">
    <property type="component" value="Unassembled WGS sequence"/>
</dbReference>
<protein>
    <recommendedName>
        <fullName evidence="16">ferric-chelate reductase (NADH)</fullName>
        <ecNumber evidence="16">1.16.1.7</ecNumber>
    </recommendedName>
</protein>
<proteinExistence type="inferred from homology"/>